<feature type="region of interest" description="Disordered" evidence="1">
    <location>
        <begin position="86"/>
        <end position="163"/>
    </location>
</feature>
<protein>
    <submittedName>
        <fullName evidence="2">Translation initiation factor IF-2</fullName>
    </submittedName>
</protein>
<feature type="compositionally biased region" description="Low complexity" evidence="1">
    <location>
        <begin position="92"/>
        <end position="110"/>
    </location>
</feature>
<organism evidence="2">
    <name type="scientific">Lygus hesperus</name>
    <name type="common">Western plant bug</name>
    <dbReference type="NCBI Taxonomy" id="30085"/>
    <lineage>
        <taxon>Eukaryota</taxon>
        <taxon>Metazoa</taxon>
        <taxon>Ecdysozoa</taxon>
        <taxon>Arthropoda</taxon>
        <taxon>Hexapoda</taxon>
        <taxon>Insecta</taxon>
        <taxon>Pterygota</taxon>
        <taxon>Neoptera</taxon>
        <taxon>Paraneoptera</taxon>
        <taxon>Hemiptera</taxon>
        <taxon>Heteroptera</taxon>
        <taxon>Panheteroptera</taxon>
        <taxon>Cimicomorpha</taxon>
        <taxon>Miridae</taxon>
        <taxon>Mirini</taxon>
        <taxon>Lygus</taxon>
    </lineage>
</organism>
<name>A0A0A9YBQ9_LYGHE</name>
<evidence type="ECO:0000313" key="2">
    <source>
        <dbReference type="EMBL" id="JAG26980.1"/>
    </source>
</evidence>
<dbReference type="EMBL" id="GBHO01010436">
    <property type="protein sequence ID" value="JAG33168.1"/>
    <property type="molecule type" value="Transcribed_RNA"/>
</dbReference>
<feature type="compositionally biased region" description="Pro residues" evidence="1">
    <location>
        <begin position="1"/>
        <end position="13"/>
    </location>
</feature>
<dbReference type="EMBL" id="GBHO01016624">
    <property type="protein sequence ID" value="JAG26980.1"/>
    <property type="molecule type" value="Transcribed_RNA"/>
</dbReference>
<dbReference type="AlphaFoldDB" id="A0A0A9YBQ9"/>
<dbReference type="GO" id="GO:0003743">
    <property type="term" value="F:translation initiation factor activity"/>
    <property type="evidence" value="ECO:0007669"/>
    <property type="project" value="UniProtKB-KW"/>
</dbReference>
<reference evidence="2" key="1">
    <citation type="journal article" date="2014" name="PLoS ONE">
        <title>Transcriptome-Based Identification of ABC Transporters in the Western Tarnished Plant Bug Lygus hesperus.</title>
        <authorList>
            <person name="Hull J.J."/>
            <person name="Chaney K."/>
            <person name="Geib S.M."/>
            <person name="Fabrick J.A."/>
            <person name="Brent C.S."/>
            <person name="Walsh D."/>
            <person name="Lavine L.C."/>
        </authorList>
    </citation>
    <scope>NUCLEOTIDE SEQUENCE</scope>
</reference>
<keyword evidence="2" id="KW-0396">Initiation factor</keyword>
<evidence type="ECO:0000256" key="1">
    <source>
        <dbReference type="SAM" id="MobiDB-lite"/>
    </source>
</evidence>
<gene>
    <name evidence="2" type="primary">infB_82</name>
    <name evidence="3" type="synonym">infB_99</name>
    <name evidence="2" type="ORF">CM83_17249</name>
    <name evidence="3" type="ORF">CM83_17251</name>
</gene>
<accession>A0A0A9YBQ9</accession>
<sequence length="375" mass="41164">MGDCTPPGPPGSPPDHVVNWGGNDDLSFGFSPRERRPVPPQPRPPDYGQGQAEGPAQVVNWGRNFDLSFGFSPPERRAVYQPQLQPVNYSFSPPGAAGYAQPGPSGYGAYSPQPGPSGFQRSSPQPGPSGGYRLGGSPCPEYDEIDWGEAITSSPRRSPRARRSIQYDNEEEYGPMNASPPMVVQLDSPGQRAPMPVFQPVPLGNRLPPEEREALYAEIEAMIARGNALREAQAQYGVLNREYFDDAWWVEPEVSWGTAAAEGVLGDRAAYQQNICPSRRSQADYEEDYMYRISSDFGSYFDRPSNDPSSPFGYSPMTSYASCPETSFSLNSSYSSCPGMDDSFDDVEDDFEDAAESFLNSSFQDMSYGLNNDCM</sequence>
<feature type="region of interest" description="Disordered" evidence="1">
    <location>
        <begin position="1"/>
        <end position="59"/>
    </location>
</feature>
<keyword evidence="2" id="KW-0648">Protein biosynthesis</keyword>
<evidence type="ECO:0000313" key="3">
    <source>
        <dbReference type="EMBL" id="JAG33168.1"/>
    </source>
</evidence>
<reference evidence="2" key="2">
    <citation type="submission" date="2014-07" db="EMBL/GenBank/DDBJ databases">
        <authorList>
            <person name="Hull J."/>
        </authorList>
    </citation>
    <scope>NUCLEOTIDE SEQUENCE</scope>
</reference>
<proteinExistence type="predicted"/>